<dbReference type="AlphaFoldDB" id="A0A4Y3KSK6"/>
<keyword evidence="3" id="KW-1003">Cell membrane</keyword>
<gene>
    <name evidence="10" type="ORF">CGE01nite_30890</name>
</gene>
<dbReference type="GO" id="GO:0016413">
    <property type="term" value="F:O-acetyltransferase activity"/>
    <property type="evidence" value="ECO:0007669"/>
    <property type="project" value="TreeGrafter"/>
</dbReference>
<reference evidence="10 11" key="1">
    <citation type="submission" date="2019-06" db="EMBL/GenBank/DDBJ databases">
        <title>Whole genome shotgun sequence of Cellulomonas gelida NBRC 3748.</title>
        <authorList>
            <person name="Hosoyama A."/>
            <person name="Uohara A."/>
            <person name="Ohji S."/>
            <person name="Ichikawa N."/>
        </authorList>
    </citation>
    <scope>NUCLEOTIDE SEQUENCE [LARGE SCALE GENOMIC DNA]</scope>
    <source>
        <strain evidence="10 11">NBRC 3748</strain>
    </source>
</reference>
<evidence type="ECO:0000256" key="5">
    <source>
        <dbReference type="ARBA" id="ARBA00022989"/>
    </source>
</evidence>
<name>A0A4Y3KSK6_9CELL</name>
<dbReference type="RefSeq" id="WP_141371642.1">
    <property type="nucleotide sequence ID" value="NZ_BJLQ01000053.1"/>
</dbReference>
<evidence type="ECO:0000256" key="6">
    <source>
        <dbReference type="ARBA" id="ARBA00023136"/>
    </source>
</evidence>
<feature type="transmembrane region" description="Helical" evidence="8">
    <location>
        <begin position="69"/>
        <end position="90"/>
    </location>
</feature>
<dbReference type="EMBL" id="BJLQ01000053">
    <property type="protein sequence ID" value="GEA85838.1"/>
    <property type="molecule type" value="Genomic_DNA"/>
</dbReference>
<dbReference type="Pfam" id="PF01757">
    <property type="entry name" value="Acyl_transf_3"/>
    <property type="match status" value="1"/>
</dbReference>
<accession>A0A4Y3KSK6</accession>
<feature type="transmembrane region" description="Helical" evidence="8">
    <location>
        <begin position="131"/>
        <end position="150"/>
    </location>
</feature>
<evidence type="ECO:0000256" key="8">
    <source>
        <dbReference type="SAM" id="Phobius"/>
    </source>
</evidence>
<dbReference type="GO" id="GO:0009246">
    <property type="term" value="P:enterobacterial common antigen biosynthetic process"/>
    <property type="evidence" value="ECO:0007669"/>
    <property type="project" value="TreeGrafter"/>
</dbReference>
<evidence type="ECO:0000256" key="4">
    <source>
        <dbReference type="ARBA" id="ARBA00022692"/>
    </source>
</evidence>
<dbReference type="Proteomes" id="UP000320461">
    <property type="component" value="Unassembled WGS sequence"/>
</dbReference>
<keyword evidence="11" id="KW-1185">Reference proteome</keyword>
<protein>
    <recommendedName>
        <fullName evidence="9">Acyltransferase 3 domain-containing protein</fullName>
    </recommendedName>
</protein>
<keyword evidence="5 8" id="KW-1133">Transmembrane helix</keyword>
<feature type="transmembrane region" description="Helical" evidence="8">
    <location>
        <begin position="232"/>
        <end position="251"/>
    </location>
</feature>
<organism evidence="10 11">
    <name type="scientific">Cellulomonas gelida</name>
    <dbReference type="NCBI Taxonomy" id="1712"/>
    <lineage>
        <taxon>Bacteria</taxon>
        <taxon>Bacillati</taxon>
        <taxon>Actinomycetota</taxon>
        <taxon>Actinomycetes</taxon>
        <taxon>Micrococcales</taxon>
        <taxon>Cellulomonadaceae</taxon>
        <taxon>Cellulomonas</taxon>
    </lineage>
</organism>
<keyword evidence="4 8" id="KW-0812">Transmembrane</keyword>
<comment type="caution">
    <text evidence="10">The sequence shown here is derived from an EMBL/GenBank/DDBJ whole genome shotgun (WGS) entry which is preliminary data.</text>
</comment>
<feature type="region of interest" description="Disordered" evidence="7">
    <location>
        <begin position="1"/>
        <end position="24"/>
    </location>
</feature>
<dbReference type="GO" id="GO:0005886">
    <property type="term" value="C:plasma membrane"/>
    <property type="evidence" value="ECO:0007669"/>
    <property type="project" value="UniProtKB-SubCell"/>
</dbReference>
<evidence type="ECO:0000313" key="11">
    <source>
        <dbReference type="Proteomes" id="UP000320461"/>
    </source>
</evidence>
<feature type="transmembrane region" description="Helical" evidence="8">
    <location>
        <begin position="181"/>
        <end position="198"/>
    </location>
</feature>
<dbReference type="OrthoDB" id="3265718at2"/>
<feature type="transmembrane region" description="Helical" evidence="8">
    <location>
        <begin position="102"/>
        <end position="119"/>
    </location>
</feature>
<dbReference type="PANTHER" id="PTHR40074">
    <property type="entry name" value="O-ACETYLTRANSFERASE WECH"/>
    <property type="match status" value="1"/>
</dbReference>
<feature type="domain" description="Acyltransferase 3" evidence="9">
    <location>
        <begin position="30"/>
        <end position="313"/>
    </location>
</feature>
<evidence type="ECO:0000256" key="2">
    <source>
        <dbReference type="ARBA" id="ARBA00007400"/>
    </source>
</evidence>
<sequence length="364" mass="39715">MTSEHQPAGQAPVAPGEDAPAPRPARPRMVWMDTVRGAAILLMLLWHATSLPRLEGVEVPSAVVAFNDALLPYRMPTLMFLSGLLLPMSLRKPLGVYYRGKFALIAWPYVVWVLVLGLVDGFDLPVWHPRTFWPSTYLWFLFFICVYYLVAPLLRRLPPLVPPLAFWAAAMVVTSPLLHRMLYFAVFFFAGAWVAARIGDLPARLTNRPALVVCGLAALGFAVAAATHDITYVAATVPFSLCGIVVVVYLAARLGGARGTGPIRFVGRSSIVYYAAHFPVMLVVVRWTRDAGAPWWATIGTAYLAGLVVGTALAFAKGRAPVRWLFEMPFVAPARRANRVVPTAPPAPEQVVEAVGSGRGTSER</sequence>
<comment type="similarity">
    <text evidence="2">Belongs to the acyltransferase 3 family.</text>
</comment>
<evidence type="ECO:0000313" key="10">
    <source>
        <dbReference type="EMBL" id="GEA85838.1"/>
    </source>
</evidence>
<evidence type="ECO:0000256" key="3">
    <source>
        <dbReference type="ARBA" id="ARBA00022475"/>
    </source>
</evidence>
<feature type="transmembrane region" description="Helical" evidence="8">
    <location>
        <begin position="210"/>
        <end position="226"/>
    </location>
</feature>
<dbReference type="PANTHER" id="PTHR40074:SF4">
    <property type="entry name" value="INNER MEMBRANE PROTEIN YCFT"/>
    <property type="match status" value="1"/>
</dbReference>
<feature type="transmembrane region" description="Helical" evidence="8">
    <location>
        <begin position="271"/>
        <end position="289"/>
    </location>
</feature>
<evidence type="ECO:0000259" key="9">
    <source>
        <dbReference type="Pfam" id="PF01757"/>
    </source>
</evidence>
<feature type="transmembrane region" description="Helical" evidence="8">
    <location>
        <begin position="295"/>
        <end position="316"/>
    </location>
</feature>
<evidence type="ECO:0000256" key="1">
    <source>
        <dbReference type="ARBA" id="ARBA00004651"/>
    </source>
</evidence>
<proteinExistence type="inferred from homology"/>
<keyword evidence="6 8" id="KW-0472">Membrane</keyword>
<dbReference type="InterPro" id="IPR002656">
    <property type="entry name" value="Acyl_transf_3_dom"/>
</dbReference>
<comment type="subcellular location">
    <subcellularLocation>
        <location evidence="1">Cell membrane</location>
        <topology evidence="1">Multi-pass membrane protein</topology>
    </subcellularLocation>
</comment>
<evidence type="ECO:0000256" key="7">
    <source>
        <dbReference type="SAM" id="MobiDB-lite"/>
    </source>
</evidence>